<dbReference type="PANTHER" id="PTHR21624:SF1">
    <property type="entry name" value="ALKYLGLYCEROL MONOOXYGENASE"/>
    <property type="match status" value="1"/>
</dbReference>
<comment type="subcellular location">
    <subcellularLocation>
        <location evidence="1">Endomembrane system</location>
        <topology evidence="1">Multi-pass membrane protein</topology>
    </subcellularLocation>
</comment>
<dbReference type="InterPro" id="IPR051689">
    <property type="entry name" value="Sterol_desaturase/TMEM195"/>
</dbReference>
<keyword evidence="6 7" id="KW-0472">Membrane</keyword>
<evidence type="ECO:0000256" key="1">
    <source>
        <dbReference type="ARBA" id="ARBA00004127"/>
    </source>
</evidence>
<feature type="transmembrane region" description="Helical" evidence="7">
    <location>
        <begin position="304"/>
        <end position="325"/>
    </location>
</feature>
<keyword evidence="2 7" id="KW-0812">Transmembrane</keyword>
<name>A0A1I3X8K9_9HYPH</name>
<comment type="caution">
    <text evidence="9">The sequence shown here is derived from an EMBL/GenBank/DDBJ whole genome shotgun (WGS) entry which is preliminary data.</text>
</comment>
<gene>
    <name evidence="9" type="ORF">SAMN04488518_102442</name>
</gene>
<organism evidence="9 10">
    <name type="scientific">Pseudovibrio ascidiaceicola</name>
    <dbReference type="NCBI Taxonomy" id="285279"/>
    <lineage>
        <taxon>Bacteria</taxon>
        <taxon>Pseudomonadati</taxon>
        <taxon>Pseudomonadota</taxon>
        <taxon>Alphaproteobacteria</taxon>
        <taxon>Hyphomicrobiales</taxon>
        <taxon>Stappiaceae</taxon>
        <taxon>Pseudovibrio</taxon>
    </lineage>
</organism>
<dbReference type="EMBL" id="FOSK01000002">
    <property type="protein sequence ID" value="SFK15914.1"/>
    <property type="molecule type" value="Genomic_DNA"/>
</dbReference>
<evidence type="ECO:0000256" key="5">
    <source>
        <dbReference type="ARBA" id="ARBA00023098"/>
    </source>
</evidence>
<reference evidence="9 10" key="1">
    <citation type="submission" date="2016-10" db="EMBL/GenBank/DDBJ databases">
        <authorList>
            <person name="Varghese N."/>
            <person name="Submissions S."/>
        </authorList>
    </citation>
    <scope>NUCLEOTIDE SEQUENCE [LARGE SCALE GENOMIC DNA]</scope>
    <source>
        <strain evidence="9 10">DSM 16392</strain>
    </source>
</reference>
<feature type="transmembrane region" description="Helical" evidence="7">
    <location>
        <begin position="358"/>
        <end position="379"/>
    </location>
</feature>
<dbReference type="Pfam" id="PF04116">
    <property type="entry name" value="FA_hydroxylase"/>
    <property type="match status" value="1"/>
</dbReference>
<keyword evidence="10" id="KW-1185">Reference proteome</keyword>
<evidence type="ECO:0000256" key="6">
    <source>
        <dbReference type="ARBA" id="ARBA00023136"/>
    </source>
</evidence>
<feature type="transmembrane region" description="Helical" evidence="7">
    <location>
        <begin position="80"/>
        <end position="97"/>
    </location>
</feature>
<evidence type="ECO:0000259" key="8">
    <source>
        <dbReference type="Pfam" id="PF04116"/>
    </source>
</evidence>
<proteinExistence type="predicted"/>
<evidence type="ECO:0000256" key="4">
    <source>
        <dbReference type="ARBA" id="ARBA00023002"/>
    </source>
</evidence>
<keyword evidence="4" id="KW-0560">Oxidoreductase</keyword>
<feature type="transmembrane region" description="Helical" evidence="7">
    <location>
        <begin position="137"/>
        <end position="159"/>
    </location>
</feature>
<sequence>MAEYNVTALAIPLFLFFMLMEYAYLRMSGRDLHRFSDNIASLSMGVCLLVSDALLKTFTFSVFIWAWSSYRLFDFSSTSWITWVLFFFGVDFCYYWFHRIAHSYNFLWGAHVGHHQSEEYNLTTALRQSAFQYAFSWVFYLPLAFLGCPPEVFLIQFMLLKAYQFWLHTQAIDRIPLMEGVFSTPSSHRVHHAKNPIYIDKNFGGTLVIWDRMFGSWQPEVAEHPCHYGTTTPLKTWNPVKANLQHWSMLFRDSLHTHSWWDKIRLWFKPTGWRPEDRRRATNKLQKTGVTNRPKFDPVISPLTKLYCGISFALLVLLVTMFIFLSPQLSARELAFGVLLILAGLVMISQFLEGKFQLRFVEIARVPALLWFLAVLWTLPISTQVSQRMDVATGVSPEIELFEETTLSALPWLEKPAVLDGSTPAVQQVTWHPDGEQGQLEYTLRYELSSFPEHVANIISARNALEESSRVWLEEQL</sequence>
<evidence type="ECO:0000256" key="7">
    <source>
        <dbReference type="SAM" id="Phobius"/>
    </source>
</evidence>
<dbReference type="InterPro" id="IPR006694">
    <property type="entry name" value="Fatty_acid_hydroxylase"/>
</dbReference>
<accession>A0A1I3X8K9</accession>
<evidence type="ECO:0000313" key="10">
    <source>
        <dbReference type="Proteomes" id="UP000199598"/>
    </source>
</evidence>
<evidence type="ECO:0000256" key="3">
    <source>
        <dbReference type="ARBA" id="ARBA00022989"/>
    </source>
</evidence>
<dbReference type="RefSeq" id="WP_093517736.1">
    <property type="nucleotide sequence ID" value="NZ_FOSK01000002.1"/>
</dbReference>
<evidence type="ECO:0000256" key="2">
    <source>
        <dbReference type="ARBA" id="ARBA00022692"/>
    </source>
</evidence>
<feature type="transmembrane region" description="Helical" evidence="7">
    <location>
        <begin position="6"/>
        <end position="25"/>
    </location>
</feature>
<protein>
    <submittedName>
        <fullName evidence="9">Sterol desaturase/sphingolipid hydroxylase, fatty acid hydroxylase superfamily</fullName>
    </submittedName>
</protein>
<dbReference type="Proteomes" id="UP000199598">
    <property type="component" value="Unassembled WGS sequence"/>
</dbReference>
<keyword evidence="3 7" id="KW-1133">Transmembrane helix</keyword>
<feature type="domain" description="Fatty acid hydroxylase" evidence="8">
    <location>
        <begin position="83"/>
        <end position="216"/>
    </location>
</feature>
<feature type="transmembrane region" description="Helical" evidence="7">
    <location>
        <begin position="334"/>
        <end position="352"/>
    </location>
</feature>
<evidence type="ECO:0000313" key="9">
    <source>
        <dbReference type="EMBL" id="SFK15914.1"/>
    </source>
</evidence>
<dbReference type="PANTHER" id="PTHR21624">
    <property type="entry name" value="STEROL DESATURASE-RELATED PROTEIN"/>
    <property type="match status" value="1"/>
</dbReference>
<feature type="transmembrane region" description="Helical" evidence="7">
    <location>
        <begin position="46"/>
        <end position="68"/>
    </location>
</feature>
<keyword evidence="5" id="KW-0443">Lipid metabolism</keyword>